<keyword evidence="1" id="KW-0732">Signal</keyword>
<proteinExistence type="predicted"/>
<evidence type="ECO:0000313" key="3">
    <source>
        <dbReference type="Proteomes" id="UP001497382"/>
    </source>
</evidence>
<organism evidence="2 3">
    <name type="scientific">Larinioides sclopetarius</name>
    <dbReference type="NCBI Taxonomy" id="280406"/>
    <lineage>
        <taxon>Eukaryota</taxon>
        <taxon>Metazoa</taxon>
        <taxon>Ecdysozoa</taxon>
        <taxon>Arthropoda</taxon>
        <taxon>Chelicerata</taxon>
        <taxon>Arachnida</taxon>
        <taxon>Araneae</taxon>
        <taxon>Araneomorphae</taxon>
        <taxon>Entelegynae</taxon>
        <taxon>Araneoidea</taxon>
        <taxon>Araneidae</taxon>
        <taxon>Larinioides</taxon>
    </lineage>
</organism>
<keyword evidence="3" id="KW-1185">Reference proteome</keyword>
<name>A0AAV1Z9P5_9ARAC</name>
<protein>
    <submittedName>
        <fullName evidence="2">Uncharacterized protein</fullName>
    </submittedName>
</protein>
<accession>A0AAV1Z9P5</accession>
<dbReference type="EMBL" id="CAXIEN010000029">
    <property type="protein sequence ID" value="CAL1267609.1"/>
    <property type="molecule type" value="Genomic_DNA"/>
</dbReference>
<dbReference type="Proteomes" id="UP001497382">
    <property type="component" value="Unassembled WGS sequence"/>
</dbReference>
<sequence>MYFSICFLVVLTLASIPCDAKFAGLKGFGKFGGNDEGFEGMGGLEGMFGIEETGNQEGDMGEMGMGEMGMGMGKIGNWAPMIPTDEERKMCEAEADNKQQKLVNTFKVPKKTCEVVCQMDNGEKSVLMSPEGTRCCDIVGVGATGTCDGNGKCNMMGMEGMSE</sequence>
<reference evidence="2 3" key="1">
    <citation type="submission" date="2024-04" db="EMBL/GenBank/DDBJ databases">
        <authorList>
            <person name="Rising A."/>
            <person name="Reimegard J."/>
            <person name="Sonavane S."/>
            <person name="Akerstrom W."/>
            <person name="Nylinder S."/>
            <person name="Hedman E."/>
            <person name="Kallberg Y."/>
        </authorList>
    </citation>
    <scope>NUCLEOTIDE SEQUENCE [LARGE SCALE GENOMIC DNA]</scope>
</reference>
<gene>
    <name evidence="2" type="ORF">LARSCL_LOCUS3771</name>
</gene>
<evidence type="ECO:0000313" key="2">
    <source>
        <dbReference type="EMBL" id="CAL1267609.1"/>
    </source>
</evidence>
<dbReference type="AlphaFoldDB" id="A0AAV1Z9P5"/>
<comment type="caution">
    <text evidence="2">The sequence shown here is derived from an EMBL/GenBank/DDBJ whole genome shotgun (WGS) entry which is preliminary data.</text>
</comment>
<evidence type="ECO:0000256" key="1">
    <source>
        <dbReference type="SAM" id="SignalP"/>
    </source>
</evidence>
<feature type="signal peptide" evidence="1">
    <location>
        <begin position="1"/>
        <end position="20"/>
    </location>
</feature>
<feature type="chain" id="PRO_5043606659" evidence="1">
    <location>
        <begin position="21"/>
        <end position="163"/>
    </location>
</feature>